<name>R4KJ08_9FIRM</name>
<dbReference type="Gene3D" id="3.40.960.10">
    <property type="entry name" value="VSR Endonuclease"/>
    <property type="match status" value="1"/>
</dbReference>
<dbReference type="RefSeq" id="WP_006524129.1">
    <property type="nucleotide sequence ID" value="NC_021184.1"/>
</dbReference>
<accession>R4KJ08</accession>
<dbReference type="KEGG" id="dgi:Desgi_3246"/>
<dbReference type="EMBL" id="CP003273">
    <property type="protein sequence ID" value="AGL02594.1"/>
    <property type="molecule type" value="Genomic_DNA"/>
</dbReference>
<keyword evidence="3" id="KW-1185">Reference proteome</keyword>
<dbReference type="AlphaFoldDB" id="R4KJ08"/>
<dbReference type="HOGENOM" id="CLU_2092850_0_0_9"/>
<evidence type="ECO:0000259" key="1">
    <source>
        <dbReference type="Pfam" id="PF04480"/>
    </source>
</evidence>
<dbReference type="Proteomes" id="UP000013520">
    <property type="component" value="Chromosome"/>
</dbReference>
<feature type="domain" description="DUF559" evidence="1">
    <location>
        <begin position="18"/>
        <end position="106"/>
    </location>
</feature>
<dbReference type="Pfam" id="PF04480">
    <property type="entry name" value="DUF559"/>
    <property type="match status" value="1"/>
</dbReference>
<dbReference type="InterPro" id="IPR007569">
    <property type="entry name" value="DUF559"/>
</dbReference>
<sequence>MWVLIIINFTLEQFRLTPTKERHFKEILRTALCDIEQFECQFYIGNYRVDFYFPRLCLAVEFDEKHHNTSTNKELDAIRQRKIQESTGCLFIRVPEGKEIEGLNKILRIIKASYLN</sequence>
<gene>
    <name evidence="2" type="ORF">Desgi_3246</name>
</gene>
<organism evidence="2 3">
    <name type="scientific">Desulfoscipio gibsoniae DSM 7213</name>
    <dbReference type="NCBI Taxonomy" id="767817"/>
    <lineage>
        <taxon>Bacteria</taxon>
        <taxon>Bacillati</taxon>
        <taxon>Bacillota</taxon>
        <taxon>Clostridia</taxon>
        <taxon>Eubacteriales</taxon>
        <taxon>Desulfallaceae</taxon>
        <taxon>Desulfoscipio</taxon>
    </lineage>
</organism>
<dbReference type="OrthoDB" id="9798754at2"/>
<evidence type="ECO:0000313" key="3">
    <source>
        <dbReference type="Proteomes" id="UP000013520"/>
    </source>
</evidence>
<proteinExistence type="predicted"/>
<reference evidence="2 3" key="1">
    <citation type="submission" date="2012-01" db="EMBL/GenBank/DDBJ databases">
        <title>Complete sequence of Desulfotomaculum gibsoniae DSM 7213.</title>
        <authorList>
            <consortium name="US DOE Joint Genome Institute"/>
            <person name="Lucas S."/>
            <person name="Han J."/>
            <person name="Lapidus A."/>
            <person name="Cheng J.-F."/>
            <person name="Goodwin L."/>
            <person name="Pitluck S."/>
            <person name="Peters L."/>
            <person name="Ovchinnikova G."/>
            <person name="Teshima H."/>
            <person name="Detter J.C."/>
            <person name="Han C."/>
            <person name="Tapia R."/>
            <person name="Land M."/>
            <person name="Hauser L."/>
            <person name="Kyrpides N."/>
            <person name="Ivanova N."/>
            <person name="Pagani I."/>
            <person name="Parshina S."/>
            <person name="Plugge C."/>
            <person name="Muyzer G."/>
            <person name="Kuever J."/>
            <person name="Ivanova A."/>
            <person name="Nazina T."/>
            <person name="Klenk H.-P."/>
            <person name="Brambilla E."/>
            <person name="Spring S."/>
            <person name="Stams A.F."/>
            <person name="Woyke T."/>
        </authorList>
    </citation>
    <scope>NUCLEOTIDE SEQUENCE [LARGE SCALE GENOMIC DNA]</scope>
    <source>
        <strain evidence="2 3">DSM 7213</strain>
    </source>
</reference>
<protein>
    <recommendedName>
        <fullName evidence="1">DUF559 domain-containing protein</fullName>
    </recommendedName>
</protein>
<evidence type="ECO:0000313" key="2">
    <source>
        <dbReference type="EMBL" id="AGL02594.1"/>
    </source>
</evidence>